<dbReference type="Proteomes" id="UP000198341">
    <property type="component" value="Chromosome 15"/>
</dbReference>
<evidence type="ECO:0000313" key="3">
    <source>
        <dbReference type="Proteomes" id="UP000198341"/>
    </source>
</evidence>
<dbReference type="AlphaFoldDB" id="K8FD35"/>
<evidence type="ECO:0000256" key="1">
    <source>
        <dbReference type="SAM" id="MobiDB-lite"/>
    </source>
</evidence>
<dbReference type="CDD" id="cd00371">
    <property type="entry name" value="HMA"/>
    <property type="match status" value="1"/>
</dbReference>
<protein>
    <submittedName>
        <fullName evidence="2">Uncharacterized protein</fullName>
    </submittedName>
</protein>
<keyword evidence="3" id="KW-1185">Reference proteome</keyword>
<dbReference type="GO" id="GO:0046872">
    <property type="term" value="F:metal ion binding"/>
    <property type="evidence" value="ECO:0007669"/>
    <property type="project" value="InterPro"/>
</dbReference>
<sequence length="189" mass="21019">MENFGELFSPKFITFYAHEYITNMQQNMSASFKTCCVQKGFRANVFVERVGRRHGRRHNNNNFNNSNEKKSNTKRINDGFRRQRVRVKVTSAAGTTGNGDDDEETIKVILKVPDMMCEGCAESVTNALESSDSFASSSSVKGEISIDLETKFVTVSVKGCASAVEAMGKIPEFVQALKENGFDSEPVFD</sequence>
<accession>K8FD35</accession>
<dbReference type="EMBL" id="FO082264">
    <property type="protein sequence ID" value="CCO20083.1"/>
    <property type="molecule type" value="Genomic_DNA"/>
</dbReference>
<name>K8FD35_9CHLO</name>
<dbReference type="GeneID" id="19011623"/>
<proteinExistence type="predicted"/>
<organism evidence="2 3">
    <name type="scientific">Bathycoccus prasinos</name>
    <dbReference type="NCBI Taxonomy" id="41875"/>
    <lineage>
        <taxon>Eukaryota</taxon>
        <taxon>Viridiplantae</taxon>
        <taxon>Chlorophyta</taxon>
        <taxon>Mamiellophyceae</taxon>
        <taxon>Mamiellales</taxon>
        <taxon>Bathycoccaceae</taxon>
        <taxon>Bathycoccus</taxon>
    </lineage>
</organism>
<dbReference type="InterPro" id="IPR006121">
    <property type="entry name" value="HMA_dom"/>
</dbReference>
<dbReference type="Gene3D" id="3.30.70.100">
    <property type="match status" value="1"/>
</dbReference>
<evidence type="ECO:0000313" key="2">
    <source>
        <dbReference type="EMBL" id="CCO20083.1"/>
    </source>
</evidence>
<dbReference type="InterPro" id="IPR036163">
    <property type="entry name" value="HMA_dom_sf"/>
</dbReference>
<feature type="region of interest" description="Disordered" evidence="1">
    <location>
        <begin position="54"/>
        <end position="78"/>
    </location>
</feature>
<feature type="compositionally biased region" description="Basic and acidic residues" evidence="1">
    <location>
        <begin position="67"/>
        <end position="78"/>
    </location>
</feature>
<dbReference type="OrthoDB" id="689350at2759"/>
<reference evidence="2 3" key="1">
    <citation type="submission" date="2011-10" db="EMBL/GenBank/DDBJ databases">
        <authorList>
            <person name="Genoscope - CEA"/>
        </authorList>
    </citation>
    <scope>NUCLEOTIDE SEQUENCE [LARGE SCALE GENOMIC DNA]</scope>
    <source>
        <strain evidence="2 3">RCC 1105</strain>
    </source>
</reference>
<gene>
    <name evidence="2" type="ordered locus">Bathy15g00830</name>
</gene>
<dbReference type="KEGG" id="bpg:Bathy15g00830"/>
<dbReference type="SUPFAM" id="SSF55008">
    <property type="entry name" value="HMA, heavy metal-associated domain"/>
    <property type="match status" value="1"/>
</dbReference>
<dbReference type="RefSeq" id="XP_007508997.1">
    <property type="nucleotide sequence ID" value="XM_007508935.1"/>
</dbReference>